<sequence>MNYLPINKQNFFFFEDETKIVVKTISNKDFYIYGKDFIIIKKEKNHKLKKDIIYIFPFSPISPLFRSFVVCFFFVDIHPN</sequence>
<dbReference type="AlphaFoldDB" id="A0A0N4Z9H9"/>
<dbReference type="WBParaSite" id="PTRK_0000401000.1">
    <property type="protein sequence ID" value="PTRK_0000401000.1"/>
    <property type="gene ID" value="PTRK_0000401000"/>
</dbReference>
<name>A0A0N4Z9H9_PARTI</name>
<protein>
    <submittedName>
        <fullName evidence="3">MSP domain-containing protein</fullName>
    </submittedName>
</protein>
<evidence type="ECO:0000313" key="3">
    <source>
        <dbReference type="WBParaSite" id="PTRK_0000401000.1"/>
    </source>
</evidence>
<feature type="transmembrane region" description="Helical" evidence="1">
    <location>
        <begin position="52"/>
        <end position="75"/>
    </location>
</feature>
<proteinExistence type="predicted"/>
<dbReference type="Proteomes" id="UP000038045">
    <property type="component" value="Unplaced"/>
</dbReference>
<keyword evidence="1" id="KW-1133">Transmembrane helix</keyword>
<reference evidence="3" key="1">
    <citation type="submission" date="2017-02" db="UniProtKB">
        <authorList>
            <consortium name="WormBaseParasite"/>
        </authorList>
    </citation>
    <scope>IDENTIFICATION</scope>
</reference>
<keyword evidence="1" id="KW-0472">Membrane</keyword>
<organism evidence="2 3">
    <name type="scientific">Parastrongyloides trichosuri</name>
    <name type="common">Possum-specific nematode worm</name>
    <dbReference type="NCBI Taxonomy" id="131310"/>
    <lineage>
        <taxon>Eukaryota</taxon>
        <taxon>Metazoa</taxon>
        <taxon>Ecdysozoa</taxon>
        <taxon>Nematoda</taxon>
        <taxon>Chromadorea</taxon>
        <taxon>Rhabditida</taxon>
        <taxon>Tylenchina</taxon>
        <taxon>Panagrolaimomorpha</taxon>
        <taxon>Strongyloidoidea</taxon>
        <taxon>Strongyloididae</taxon>
        <taxon>Parastrongyloides</taxon>
    </lineage>
</organism>
<keyword evidence="1" id="KW-0812">Transmembrane</keyword>
<keyword evidence="2" id="KW-1185">Reference proteome</keyword>
<accession>A0A0N4Z9H9</accession>
<evidence type="ECO:0000313" key="2">
    <source>
        <dbReference type="Proteomes" id="UP000038045"/>
    </source>
</evidence>
<evidence type="ECO:0000256" key="1">
    <source>
        <dbReference type="SAM" id="Phobius"/>
    </source>
</evidence>